<evidence type="ECO:0000256" key="1">
    <source>
        <dbReference type="PIRSR" id="PIRSR600246-1"/>
    </source>
</evidence>
<evidence type="ECO:0000256" key="2">
    <source>
        <dbReference type="PIRSR" id="PIRSR600246-3"/>
    </source>
</evidence>
<accession>A0A2H3DVI8</accession>
<dbReference type="InParanoid" id="A0A2H3DVI8"/>
<feature type="site" description="Cleavage; by autolysis" evidence="2">
    <location>
        <begin position="182"/>
        <end position="183"/>
    </location>
</feature>
<feature type="active site" description="Nucleophile" evidence="1">
    <location>
        <position position="183"/>
    </location>
</feature>
<dbReference type="OMA" id="RLWCAFT"/>
<dbReference type="InterPro" id="IPR029055">
    <property type="entry name" value="Ntn_hydrolases_N"/>
</dbReference>
<dbReference type="InterPro" id="IPR037464">
    <property type="entry name" value="Taspase1"/>
</dbReference>
<dbReference type="Proteomes" id="UP000217790">
    <property type="component" value="Unassembled WGS sequence"/>
</dbReference>
<dbReference type="OrthoDB" id="77601at2759"/>
<dbReference type="FunCoup" id="A0A2H3DVI8">
    <property type="interactions" value="33"/>
</dbReference>
<dbReference type="GO" id="GO:0005737">
    <property type="term" value="C:cytoplasm"/>
    <property type="evidence" value="ECO:0007669"/>
    <property type="project" value="TreeGrafter"/>
</dbReference>
<dbReference type="Pfam" id="PF01112">
    <property type="entry name" value="Asparaginase_2"/>
    <property type="match status" value="1"/>
</dbReference>
<dbReference type="GO" id="GO:0051604">
    <property type="term" value="P:protein maturation"/>
    <property type="evidence" value="ECO:0007669"/>
    <property type="project" value="TreeGrafter"/>
</dbReference>
<reference evidence="4" key="1">
    <citation type="journal article" date="2017" name="Nat. Ecol. Evol.">
        <title>Genome expansion and lineage-specific genetic innovations in the forest pathogenic fungi Armillaria.</title>
        <authorList>
            <person name="Sipos G."/>
            <person name="Prasanna A.N."/>
            <person name="Walter M.C."/>
            <person name="O'Connor E."/>
            <person name="Balint B."/>
            <person name="Krizsan K."/>
            <person name="Kiss B."/>
            <person name="Hess J."/>
            <person name="Varga T."/>
            <person name="Slot J."/>
            <person name="Riley R."/>
            <person name="Boka B."/>
            <person name="Rigling D."/>
            <person name="Barry K."/>
            <person name="Lee J."/>
            <person name="Mihaltcheva S."/>
            <person name="LaButti K."/>
            <person name="Lipzen A."/>
            <person name="Waldron R."/>
            <person name="Moloney N.M."/>
            <person name="Sperisen C."/>
            <person name="Kredics L."/>
            <person name="Vagvoelgyi C."/>
            <person name="Patrignani A."/>
            <person name="Fitzpatrick D."/>
            <person name="Nagy I."/>
            <person name="Doyle S."/>
            <person name="Anderson J.B."/>
            <person name="Grigoriev I.V."/>
            <person name="Gueldener U."/>
            <person name="Muensterkoetter M."/>
            <person name="Nagy L.G."/>
        </authorList>
    </citation>
    <scope>NUCLEOTIDE SEQUENCE [LARGE SCALE GENOMIC DNA]</scope>
    <source>
        <strain evidence="4">Ar21-2</strain>
    </source>
</reference>
<dbReference type="Gene3D" id="3.60.20.30">
    <property type="entry name" value="(Glycosyl)asparaginase"/>
    <property type="match status" value="1"/>
</dbReference>
<dbReference type="GO" id="GO:0004298">
    <property type="term" value="F:threonine-type endopeptidase activity"/>
    <property type="evidence" value="ECO:0007669"/>
    <property type="project" value="InterPro"/>
</dbReference>
<dbReference type="EMBL" id="KZ293661">
    <property type="protein sequence ID" value="PBK91476.1"/>
    <property type="molecule type" value="Genomic_DNA"/>
</dbReference>
<evidence type="ECO:0000313" key="3">
    <source>
        <dbReference type="EMBL" id="PBK91476.1"/>
    </source>
</evidence>
<organism evidence="3 4">
    <name type="scientific">Armillaria gallica</name>
    <name type="common">Bulbous honey fungus</name>
    <name type="synonym">Armillaria bulbosa</name>
    <dbReference type="NCBI Taxonomy" id="47427"/>
    <lineage>
        <taxon>Eukaryota</taxon>
        <taxon>Fungi</taxon>
        <taxon>Dikarya</taxon>
        <taxon>Basidiomycota</taxon>
        <taxon>Agaricomycotina</taxon>
        <taxon>Agaricomycetes</taxon>
        <taxon>Agaricomycetidae</taxon>
        <taxon>Agaricales</taxon>
        <taxon>Marasmiineae</taxon>
        <taxon>Physalacriaceae</taxon>
        <taxon>Armillaria</taxon>
    </lineage>
</organism>
<dbReference type="InterPro" id="IPR000246">
    <property type="entry name" value="Peptidase_T2"/>
</dbReference>
<dbReference type="PANTHER" id="PTHR10188">
    <property type="entry name" value="L-ASPARAGINASE"/>
    <property type="match status" value="1"/>
</dbReference>
<sequence>MTGKYIVVHGGAGYHNEASESSVKRALRRACKRAYSSTTAIELVESAVSILEDDPCLNAGFGSNLTLQGTVECDASIMDGARKAFGSVGATAGIKNPIRLARSVLEYSQNPDPLGRIPPLTLVSPGANLFAEHHLDRRYIVDPTSLASQQAVENWNYWTTNLNKATQGLEVVDCEKLHDVQDTVGAIAWCGPSDIAAGVSSGGLLLKHSGRIGEAAVYGAGCWAQRDKEVIDERTLVRGIACSVSGIADPIALSSLYTFVSGAGENIIQSSLAKLIGRTAGEALSSDQDIHNALEKALTVDLHEACKDSREQNPKVGIILLTVEDGGDTSSVRLWCAFTTASMAIAYMSPSNPNPKSLVLRRPHGKDAYSKHPLVFITALRL</sequence>
<dbReference type="PANTHER" id="PTHR10188:SF8">
    <property type="entry name" value="THREONINE ASPARTASE 1"/>
    <property type="match status" value="1"/>
</dbReference>
<gene>
    <name evidence="3" type="ORF">ARMGADRAFT_968141</name>
</gene>
<protein>
    <submittedName>
        <fullName evidence="3">Asparaginase</fullName>
    </submittedName>
</protein>
<name>A0A2H3DVI8_ARMGA</name>
<dbReference type="STRING" id="47427.A0A2H3DVI8"/>
<dbReference type="CDD" id="cd04514">
    <property type="entry name" value="Taspase1_like"/>
    <property type="match status" value="1"/>
</dbReference>
<dbReference type="SUPFAM" id="SSF56235">
    <property type="entry name" value="N-terminal nucleophile aminohydrolases (Ntn hydrolases)"/>
    <property type="match status" value="1"/>
</dbReference>
<dbReference type="AlphaFoldDB" id="A0A2H3DVI8"/>
<keyword evidence="4" id="KW-1185">Reference proteome</keyword>
<proteinExistence type="predicted"/>
<evidence type="ECO:0000313" key="4">
    <source>
        <dbReference type="Proteomes" id="UP000217790"/>
    </source>
</evidence>